<dbReference type="Gene3D" id="3.80.10.10">
    <property type="entry name" value="Ribonuclease Inhibitor"/>
    <property type="match status" value="3"/>
</dbReference>
<keyword evidence="1" id="KW-0433">Leucine-rich repeat</keyword>
<reference evidence="6 7" key="1">
    <citation type="journal article" date="2009" name="Nature">
        <title>The Sorghum bicolor genome and the diversification of grasses.</title>
        <authorList>
            <person name="Paterson A.H."/>
            <person name="Bowers J.E."/>
            <person name="Bruggmann R."/>
            <person name="Dubchak I."/>
            <person name="Grimwood J."/>
            <person name="Gundlach H."/>
            <person name="Haberer G."/>
            <person name="Hellsten U."/>
            <person name="Mitros T."/>
            <person name="Poliakov A."/>
            <person name="Schmutz J."/>
            <person name="Spannagl M."/>
            <person name="Tang H."/>
            <person name="Wang X."/>
            <person name="Wicker T."/>
            <person name="Bharti A.K."/>
            <person name="Chapman J."/>
            <person name="Feltus F.A."/>
            <person name="Gowik U."/>
            <person name="Grigoriev I.V."/>
            <person name="Lyons E."/>
            <person name="Maher C.A."/>
            <person name="Martis M."/>
            <person name="Narechania A."/>
            <person name="Otillar R.P."/>
            <person name="Penning B.W."/>
            <person name="Salamov A.A."/>
            <person name="Wang Y."/>
            <person name="Zhang L."/>
            <person name="Carpita N.C."/>
            <person name="Freeling M."/>
            <person name="Gingle A.R."/>
            <person name="Hash C.T."/>
            <person name="Keller B."/>
            <person name="Klein P."/>
            <person name="Kresovich S."/>
            <person name="McCann M.C."/>
            <person name="Ming R."/>
            <person name="Peterson D.G."/>
            <person name="Mehboob-ur-Rahman"/>
            <person name="Ware D."/>
            <person name="Westhoff P."/>
            <person name="Mayer K.F."/>
            <person name="Messing J."/>
            <person name="Rokhsar D.S."/>
        </authorList>
    </citation>
    <scope>NUCLEOTIDE SEQUENCE [LARGE SCALE GENOMIC DNA]</scope>
    <source>
        <strain evidence="7">cv. BTx623</strain>
    </source>
</reference>
<proteinExistence type="predicted"/>
<dbReference type="Gene3D" id="1.10.10.10">
    <property type="entry name" value="Winged helix-like DNA-binding domain superfamily/Winged helix DNA-binding domain"/>
    <property type="match status" value="1"/>
</dbReference>
<dbReference type="Gramene" id="OQU84747">
    <property type="protein sequence ID" value="OQU84747"/>
    <property type="gene ID" value="SORBI_3004G117000"/>
</dbReference>
<evidence type="ECO:0000313" key="6">
    <source>
        <dbReference type="EMBL" id="OQU84747.1"/>
    </source>
</evidence>
<dbReference type="PANTHER" id="PTHR36766:SF64">
    <property type="entry name" value="OS12G0206100 PROTEIN"/>
    <property type="match status" value="1"/>
</dbReference>
<dbReference type="OMA" id="CAMNDEQ"/>
<evidence type="ECO:0000313" key="7">
    <source>
        <dbReference type="Proteomes" id="UP000000768"/>
    </source>
</evidence>
<sequence length="1376" mass="154756">MEAAVGAANWLLGKVLRKLSDDLVAGYVASRELGLNYDKITDKLNHTLGLLHAAQQRDVADNPGLQRLLDGLCKKAEEAEDALDELHYFMIQDELDGTREATPELGDGLGAQALHAGHAARNTAGKWLSCFSCCQRSQDAAAAAAAAKSDDKLPFDRVAISNKIKQLLEGMHSKCSIISDLLKINQSISPVSVAGSMANSLERPAIGSTIRQDKLYGRSAVFNETIKGMTSGTCHETLSVLPIVGPGGIGKTTFTQHLYNDKRTEEIFTVRAWVCVSTNFDVLKLTKEILCCIPAHENEGGSGNQTDNLDQLQKSIAKRLRSKRFLIVFDDIWQCSEDKWANLLAPFKMREAGTGSMIIVTTRFPYIAQMVKTTTLVNLEGLEPADFWIFFQACVFDEFTVDHDKEELIEVARKIADKLKCSPLAAKTVGRLLKKRFSREHWVQILENKEWLNQTHDDDIMPALKISYDYLPFHLKKCFSYCALYPEDYKFKSLEIGCFWISLGITDSGGQNDNVEDIGLKYLDELFDYGFMMKGHYDYYVIHDLLHELAQMVSSKECAHISCSSFRAENIPSSICHLSILMQNKCIENFGGEMDKLRRQIDIGNLRSLMIFGKYRRASLVNILKDTFKEIKGLRVLFIFMNSPDSLPHNFSKLIHLRYLKLKSPRYSKVCLPSTVSRFHHLKFLDLEDWGSNCDLPKGISRLVNLRHFLSNVEFHCNVPEVGKLKLLQELKRFHVKKESDGFEIWELGQLEKIGGGLHIYGLENVRTKEEANEAKLMAKRNLTELALVWSGEQPSMDADILDGLKPHSNLRALDIVNHGGATGPTWLCSNTHLKNLETLHLEGVSWSALPPFGLMHHLRTLNLKNIVGICQFGQDFIGGIREKSFTQLKVVEFADMPELVEWVGGANTDLFSRLEKIRCTNCPKLIALPMSGFPDLCDLYTDACPQLCLPPLPHTSKLYSFKTDFLHYDNRNLTIYEMHCELALHNLGEVERLIFKDASFISFTDLQKLHPLRRIDVRRCNGAFLRELDDGTVLQLVQTLRLHKFCVTGRSLSSLFKCFPSLSDLDLTASDEDYDEKEVLLQFPPSSSLRHVRLHRCHNLILPVQDGGGFHVLLSLESVSILNCGKLFSGWSMGVADCSSINPFPPHVKELRLWNEPSILSMALLSNLTSLTHLGLNNCKNITLDGFNPLITCSLEHLSVLKSQKNGETELHSVAADLLAEVSRTKTMPAGSFQLVSLQVNSISAALVAPICTRLSATLRYLWFICDWRAESFTEEQEQALQLLTSLEILCIDSCKALQSLPQGLHRLSSLEDLQISGSHRIRSLPKEGFPDSLQRLSISDCCPELYEECQKLRGTRPDIEVRAKLPSRTTNEED</sequence>
<dbReference type="SUPFAM" id="SSF52540">
    <property type="entry name" value="P-loop containing nucleoside triphosphate hydrolases"/>
    <property type="match status" value="1"/>
</dbReference>
<dbReference type="Gene3D" id="3.40.50.300">
    <property type="entry name" value="P-loop containing nucleotide triphosphate hydrolases"/>
    <property type="match status" value="1"/>
</dbReference>
<dbReference type="Pfam" id="PF23559">
    <property type="entry name" value="WHD_DRP"/>
    <property type="match status" value="1"/>
</dbReference>
<dbReference type="InterPro" id="IPR032675">
    <property type="entry name" value="LRR_dom_sf"/>
</dbReference>
<dbReference type="Pfam" id="PF00931">
    <property type="entry name" value="NB-ARC"/>
    <property type="match status" value="1"/>
</dbReference>
<dbReference type="InterPro" id="IPR056789">
    <property type="entry name" value="LRR_R13L1-DRL21"/>
</dbReference>
<dbReference type="InterPro" id="IPR058922">
    <property type="entry name" value="WHD_DRP"/>
</dbReference>
<evidence type="ECO:0000259" key="4">
    <source>
        <dbReference type="Pfam" id="PF23559"/>
    </source>
</evidence>
<protein>
    <submittedName>
        <fullName evidence="6">Uncharacterized protein</fullName>
    </submittedName>
</protein>
<keyword evidence="2" id="KW-0611">Plant defense</keyword>
<name>A0A1Z5RM42_SORBI</name>
<evidence type="ECO:0000256" key="1">
    <source>
        <dbReference type="ARBA" id="ARBA00022614"/>
    </source>
</evidence>
<dbReference type="STRING" id="4558.A0A1Z5RM42"/>
<dbReference type="InterPro" id="IPR027417">
    <property type="entry name" value="P-loop_NTPase"/>
</dbReference>
<feature type="domain" description="NB-ARC" evidence="3">
    <location>
        <begin position="237"/>
        <end position="397"/>
    </location>
</feature>
<evidence type="ECO:0000256" key="2">
    <source>
        <dbReference type="ARBA" id="ARBA00022821"/>
    </source>
</evidence>
<dbReference type="Pfam" id="PF25019">
    <property type="entry name" value="LRR_R13L1-DRL21"/>
    <property type="match status" value="1"/>
</dbReference>
<dbReference type="SUPFAM" id="SSF52058">
    <property type="entry name" value="L domain-like"/>
    <property type="match status" value="2"/>
</dbReference>
<accession>A0A1Z5RM42</accession>
<dbReference type="Proteomes" id="UP000000768">
    <property type="component" value="Chromosome 4"/>
</dbReference>
<organism evidence="6 7">
    <name type="scientific">Sorghum bicolor</name>
    <name type="common">Sorghum</name>
    <name type="synonym">Sorghum vulgare</name>
    <dbReference type="NCBI Taxonomy" id="4558"/>
    <lineage>
        <taxon>Eukaryota</taxon>
        <taxon>Viridiplantae</taxon>
        <taxon>Streptophyta</taxon>
        <taxon>Embryophyta</taxon>
        <taxon>Tracheophyta</taxon>
        <taxon>Spermatophyta</taxon>
        <taxon>Magnoliopsida</taxon>
        <taxon>Liliopsida</taxon>
        <taxon>Poales</taxon>
        <taxon>Poaceae</taxon>
        <taxon>PACMAD clade</taxon>
        <taxon>Panicoideae</taxon>
        <taxon>Andropogonodae</taxon>
        <taxon>Andropogoneae</taxon>
        <taxon>Sorghinae</taxon>
        <taxon>Sorghum</taxon>
    </lineage>
</organism>
<feature type="domain" description="Disease resistance protein winged helix" evidence="4">
    <location>
        <begin position="484"/>
        <end position="550"/>
    </location>
</feature>
<dbReference type="InParanoid" id="A0A1Z5RM42"/>
<dbReference type="PRINTS" id="PR00364">
    <property type="entry name" value="DISEASERSIST"/>
</dbReference>
<dbReference type="EMBL" id="CM000763">
    <property type="protein sequence ID" value="OQU84747.1"/>
    <property type="molecule type" value="Genomic_DNA"/>
</dbReference>
<evidence type="ECO:0000259" key="5">
    <source>
        <dbReference type="Pfam" id="PF25019"/>
    </source>
</evidence>
<dbReference type="eggNOG" id="KOG4658">
    <property type="taxonomic scope" value="Eukaryota"/>
</dbReference>
<dbReference type="InterPro" id="IPR036388">
    <property type="entry name" value="WH-like_DNA-bd_sf"/>
</dbReference>
<dbReference type="GO" id="GO:0006952">
    <property type="term" value="P:defense response"/>
    <property type="evidence" value="ECO:0007669"/>
    <property type="project" value="UniProtKB-KW"/>
</dbReference>
<dbReference type="InterPro" id="IPR002182">
    <property type="entry name" value="NB-ARC"/>
</dbReference>
<dbReference type="PANTHER" id="PTHR36766">
    <property type="entry name" value="PLANT BROAD-SPECTRUM MILDEW RESISTANCE PROTEIN RPW8"/>
    <property type="match status" value="1"/>
</dbReference>
<feature type="domain" description="R13L1/DRL21-like LRR repeat region" evidence="5">
    <location>
        <begin position="745"/>
        <end position="866"/>
    </location>
</feature>
<keyword evidence="7" id="KW-1185">Reference proteome</keyword>
<dbReference type="GO" id="GO:0043531">
    <property type="term" value="F:ADP binding"/>
    <property type="evidence" value="ECO:0007669"/>
    <property type="project" value="InterPro"/>
</dbReference>
<evidence type="ECO:0000259" key="3">
    <source>
        <dbReference type="Pfam" id="PF00931"/>
    </source>
</evidence>
<gene>
    <name evidence="6" type="ORF">SORBI_3004G117000</name>
</gene>
<reference evidence="7" key="2">
    <citation type="journal article" date="2018" name="Plant J.">
        <title>The Sorghum bicolor reference genome: improved assembly, gene annotations, a transcriptome atlas, and signatures of genome organization.</title>
        <authorList>
            <person name="McCormick R.F."/>
            <person name="Truong S.K."/>
            <person name="Sreedasyam A."/>
            <person name="Jenkins J."/>
            <person name="Shu S."/>
            <person name="Sims D."/>
            <person name="Kennedy M."/>
            <person name="Amirebrahimi M."/>
            <person name="Weers B.D."/>
            <person name="McKinley B."/>
            <person name="Mattison A."/>
            <person name="Morishige D.T."/>
            <person name="Grimwood J."/>
            <person name="Schmutz J."/>
            <person name="Mullet J.E."/>
        </authorList>
    </citation>
    <scope>NUCLEOTIDE SEQUENCE [LARGE SCALE GENOMIC DNA]</scope>
    <source>
        <strain evidence="7">cv. BTx623</strain>
    </source>
</reference>